<dbReference type="Proteomes" id="UP000194003">
    <property type="component" value="Unassembled WGS sequence"/>
</dbReference>
<dbReference type="SMART" id="SM00331">
    <property type="entry name" value="PP2C_SIG"/>
    <property type="match status" value="1"/>
</dbReference>
<dbReference type="InterPro" id="IPR001932">
    <property type="entry name" value="PPM-type_phosphatase-like_dom"/>
</dbReference>
<dbReference type="InterPro" id="IPR018490">
    <property type="entry name" value="cNMP-bd_dom_sf"/>
</dbReference>
<dbReference type="SUPFAM" id="SSF81606">
    <property type="entry name" value="PP2C-like"/>
    <property type="match status" value="1"/>
</dbReference>
<keyword evidence="1" id="KW-0378">Hydrolase</keyword>
<organism evidence="3 4">
    <name type="scientific">Magnetofaba australis IT-1</name>
    <dbReference type="NCBI Taxonomy" id="1434232"/>
    <lineage>
        <taxon>Bacteria</taxon>
        <taxon>Pseudomonadati</taxon>
        <taxon>Pseudomonadota</taxon>
        <taxon>Magnetococcia</taxon>
        <taxon>Magnetococcales</taxon>
        <taxon>Magnetococcaceae</taxon>
        <taxon>Magnetofaba</taxon>
    </lineage>
</organism>
<accession>A0A1Y2K299</accession>
<dbReference type="CDD" id="cd00038">
    <property type="entry name" value="CAP_ED"/>
    <property type="match status" value="1"/>
</dbReference>
<dbReference type="PROSITE" id="PS50042">
    <property type="entry name" value="CNMP_BINDING_3"/>
    <property type="match status" value="1"/>
</dbReference>
<dbReference type="InterPro" id="IPR036457">
    <property type="entry name" value="PPM-type-like_dom_sf"/>
</dbReference>
<dbReference type="Gene3D" id="3.60.40.10">
    <property type="entry name" value="PPM-type phosphatase domain"/>
    <property type="match status" value="1"/>
</dbReference>
<dbReference type="SUPFAM" id="SSF51206">
    <property type="entry name" value="cAMP-binding domain-like"/>
    <property type="match status" value="1"/>
</dbReference>
<dbReference type="PANTHER" id="PTHR43156:SF2">
    <property type="entry name" value="STAGE II SPORULATION PROTEIN E"/>
    <property type="match status" value="1"/>
</dbReference>
<gene>
    <name evidence="3" type="ORF">MAIT1_00814</name>
</gene>
<feature type="domain" description="Cyclic nucleotide-binding" evidence="2">
    <location>
        <begin position="1"/>
        <end position="100"/>
    </location>
</feature>
<keyword evidence="4" id="KW-1185">Reference proteome</keyword>
<evidence type="ECO:0000313" key="4">
    <source>
        <dbReference type="Proteomes" id="UP000194003"/>
    </source>
</evidence>
<dbReference type="EMBL" id="LVJN01000021">
    <property type="protein sequence ID" value="OSM00322.1"/>
    <property type="molecule type" value="Genomic_DNA"/>
</dbReference>
<dbReference type="PANTHER" id="PTHR43156">
    <property type="entry name" value="STAGE II SPORULATION PROTEIN E-RELATED"/>
    <property type="match status" value="1"/>
</dbReference>
<dbReference type="InterPro" id="IPR052016">
    <property type="entry name" value="Bact_Sigma-Reg"/>
</dbReference>
<dbReference type="Gene3D" id="2.60.120.10">
    <property type="entry name" value="Jelly Rolls"/>
    <property type="match status" value="1"/>
</dbReference>
<dbReference type="InterPro" id="IPR014710">
    <property type="entry name" value="RmlC-like_jellyroll"/>
</dbReference>
<reference evidence="3 4" key="1">
    <citation type="journal article" date="2016" name="BMC Genomics">
        <title>Combined genomic and structural analyses of a cultured magnetotactic bacterium reveals its niche adaptation to a dynamic environment.</title>
        <authorList>
            <person name="Araujo A.C."/>
            <person name="Morillo V."/>
            <person name="Cypriano J."/>
            <person name="Teixeira L.C."/>
            <person name="Leao P."/>
            <person name="Lyra S."/>
            <person name="Almeida L.G."/>
            <person name="Bazylinski D.A."/>
            <person name="Vasconcellos A.T."/>
            <person name="Abreu F."/>
            <person name="Lins U."/>
        </authorList>
    </citation>
    <scope>NUCLEOTIDE SEQUENCE [LARGE SCALE GENOMIC DNA]</scope>
    <source>
        <strain evidence="3 4">IT-1</strain>
    </source>
</reference>
<comment type="caution">
    <text evidence="3">The sequence shown here is derived from an EMBL/GenBank/DDBJ whole genome shotgun (WGS) entry which is preliminary data.</text>
</comment>
<sequence length="365" mass="40664">MTVEPDAVILQRGEINDALYVILDGALRVLLDASDPELFIPIEAGQCVGDMSILEKSPVSAQVIAEQKSTLLILPEEHFWRYVMTVPMVARNLMRALSARVRKQDAQLLAKREQEMKLRQYERELGTARQIQASVLPTVFPCLAQWPTLRVKARMEPAREVGGDLYDLFALDEERMFFVIGDVSGKGAPAALFMMRAVTLFRTAARTHMTPMQMMQWVSDQLRKQNAAYLFITAICGVYYPRSGAMELANAGHLSPLLKDADGDVRYVEMEPGSLAGILPNAEFSTVRLTLKPGETMALYTDGVTEGMDPEGALFGEEHLQRTARITEGNAPEALLERIYGELADYTQFAVQTDDITMVAIQRAE</sequence>
<evidence type="ECO:0000259" key="2">
    <source>
        <dbReference type="PROSITE" id="PS50042"/>
    </source>
</evidence>
<name>A0A1Y2K299_9PROT</name>
<evidence type="ECO:0000256" key="1">
    <source>
        <dbReference type="ARBA" id="ARBA00022801"/>
    </source>
</evidence>
<protein>
    <submittedName>
        <fullName evidence="3">Putative cyclic nucleotide-binding protein</fullName>
    </submittedName>
</protein>
<dbReference type="Pfam" id="PF07228">
    <property type="entry name" value="SpoIIE"/>
    <property type="match status" value="1"/>
</dbReference>
<dbReference type="Pfam" id="PF00027">
    <property type="entry name" value="cNMP_binding"/>
    <property type="match status" value="1"/>
</dbReference>
<dbReference type="GO" id="GO:0016791">
    <property type="term" value="F:phosphatase activity"/>
    <property type="evidence" value="ECO:0007669"/>
    <property type="project" value="TreeGrafter"/>
</dbReference>
<proteinExistence type="predicted"/>
<evidence type="ECO:0000313" key="3">
    <source>
        <dbReference type="EMBL" id="OSM00322.1"/>
    </source>
</evidence>
<dbReference type="InterPro" id="IPR000595">
    <property type="entry name" value="cNMP-bd_dom"/>
</dbReference>
<dbReference type="AlphaFoldDB" id="A0A1Y2K299"/>
<dbReference type="STRING" id="1434232.MAIT1_00814"/>